<evidence type="ECO:0000313" key="3">
    <source>
        <dbReference type="Proteomes" id="UP000075515"/>
    </source>
</evidence>
<evidence type="ECO:0000313" key="2">
    <source>
        <dbReference type="EMBL" id="KYF84132.1"/>
    </source>
</evidence>
<name>A0A150RV67_SORCE</name>
<dbReference type="Proteomes" id="UP000075515">
    <property type="component" value="Unassembled WGS sequence"/>
</dbReference>
<organism evidence="2 3">
    <name type="scientific">Sorangium cellulosum</name>
    <name type="common">Polyangium cellulosum</name>
    <dbReference type="NCBI Taxonomy" id="56"/>
    <lineage>
        <taxon>Bacteria</taxon>
        <taxon>Pseudomonadati</taxon>
        <taxon>Myxococcota</taxon>
        <taxon>Polyangia</taxon>
        <taxon>Polyangiales</taxon>
        <taxon>Polyangiaceae</taxon>
        <taxon>Sorangium</taxon>
    </lineage>
</organism>
<reference evidence="2 3" key="1">
    <citation type="submission" date="2014-02" db="EMBL/GenBank/DDBJ databases">
        <title>The small core and large imbalanced accessory genome model reveals a collaborative survival strategy of Sorangium cellulosum strains in nature.</title>
        <authorList>
            <person name="Han K."/>
            <person name="Peng R."/>
            <person name="Blom J."/>
            <person name="Li Y.-Z."/>
        </authorList>
    </citation>
    <scope>NUCLEOTIDE SEQUENCE [LARGE SCALE GENOMIC DNA]</scope>
    <source>
        <strain evidence="2 3">So0149</strain>
    </source>
</reference>
<evidence type="ECO:0008006" key="4">
    <source>
        <dbReference type="Google" id="ProtNLM"/>
    </source>
</evidence>
<protein>
    <recommendedName>
        <fullName evidence="4">Secreted protein</fullName>
    </recommendedName>
</protein>
<comment type="caution">
    <text evidence="2">The sequence shown here is derived from an EMBL/GenBank/DDBJ whole genome shotgun (WGS) entry which is preliminary data.</text>
</comment>
<feature type="signal peptide" evidence="1">
    <location>
        <begin position="1"/>
        <end position="26"/>
    </location>
</feature>
<feature type="chain" id="PRO_5007568111" description="Secreted protein" evidence="1">
    <location>
        <begin position="27"/>
        <end position="188"/>
    </location>
</feature>
<dbReference type="EMBL" id="JEMC01003005">
    <property type="protein sequence ID" value="KYF84132.1"/>
    <property type="molecule type" value="Genomic_DNA"/>
</dbReference>
<sequence length="188" mass="19082">MRSPIACLLALGALLAPLAWSSPSRADASAWTFVGAGAVGWKQGDSDLVLDGALSLDVGVGTTPDAPVIVGGLVRATPLLDSGIDLALLARVATRGFQAGQLGLALDVGGYQRFWGAGSTGVAGALTLGAPLGISLSLQGSYGTDDAMAFGAIAGIDLLRLTVYRQALLPVWPNPFPAQQRGRDVASR</sequence>
<dbReference type="AlphaFoldDB" id="A0A150RV67"/>
<accession>A0A150RV67</accession>
<gene>
    <name evidence="2" type="ORF">BE18_51755</name>
</gene>
<evidence type="ECO:0000256" key="1">
    <source>
        <dbReference type="SAM" id="SignalP"/>
    </source>
</evidence>
<proteinExistence type="predicted"/>
<keyword evidence="1" id="KW-0732">Signal</keyword>